<name>X0RFE6_9ZZZZ</name>
<protein>
    <submittedName>
        <fullName evidence="1">Uncharacterized protein</fullName>
    </submittedName>
</protein>
<dbReference type="EMBL" id="BARS01006264">
    <property type="protein sequence ID" value="GAF67463.1"/>
    <property type="molecule type" value="Genomic_DNA"/>
</dbReference>
<accession>X0RFE6</accession>
<proteinExistence type="predicted"/>
<dbReference type="AlphaFoldDB" id="X0RFE6"/>
<comment type="caution">
    <text evidence="1">The sequence shown here is derived from an EMBL/GenBank/DDBJ whole genome shotgun (WGS) entry which is preliminary data.</text>
</comment>
<gene>
    <name evidence="1" type="ORF">S01H1_12235</name>
</gene>
<reference evidence="1" key="1">
    <citation type="journal article" date="2014" name="Front. Microbiol.">
        <title>High frequency of phylogenetically diverse reductive dehalogenase-homologous genes in deep subseafloor sedimentary metagenomes.</title>
        <authorList>
            <person name="Kawai M."/>
            <person name="Futagami T."/>
            <person name="Toyoda A."/>
            <person name="Takaki Y."/>
            <person name="Nishi S."/>
            <person name="Hori S."/>
            <person name="Arai W."/>
            <person name="Tsubouchi T."/>
            <person name="Morono Y."/>
            <person name="Uchiyama I."/>
            <person name="Ito T."/>
            <person name="Fujiyama A."/>
            <person name="Inagaki F."/>
            <person name="Takami H."/>
        </authorList>
    </citation>
    <scope>NUCLEOTIDE SEQUENCE</scope>
    <source>
        <strain evidence="1">Expedition CK06-06</strain>
    </source>
</reference>
<evidence type="ECO:0000313" key="1">
    <source>
        <dbReference type="EMBL" id="GAF67463.1"/>
    </source>
</evidence>
<sequence length="50" mass="5026">MKGLIVYAGDSASLSLALRENAGRALNATLSDDPYVHASAAPRGEPAVGA</sequence>
<organism evidence="1">
    <name type="scientific">marine sediment metagenome</name>
    <dbReference type="NCBI Taxonomy" id="412755"/>
    <lineage>
        <taxon>unclassified sequences</taxon>
        <taxon>metagenomes</taxon>
        <taxon>ecological metagenomes</taxon>
    </lineage>
</organism>